<dbReference type="PROSITE" id="PS00507">
    <property type="entry name" value="NI_HGENASE_L_1"/>
    <property type="match status" value="1"/>
</dbReference>
<evidence type="ECO:0000256" key="3">
    <source>
        <dbReference type="PIRSR" id="PIRSR601501-1"/>
    </source>
</evidence>
<dbReference type="Pfam" id="PF00374">
    <property type="entry name" value="NiFeSe_Hases"/>
    <property type="match status" value="2"/>
</dbReference>
<feature type="binding site" evidence="3">
    <location>
        <position position="400"/>
    </location>
    <ligand>
        <name>Mg(2+)</name>
        <dbReference type="ChEBI" id="CHEBI:18420"/>
    </ligand>
</feature>
<evidence type="ECO:0000313" key="6">
    <source>
        <dbReference type="Proteomes" id="UP001143747"/>
    </source>
</evidence>
<dbReference type="PANTHER" id="PTHR43600:SF1">
    <property type="entry name" value="COENZYME F420 HYDROGENASE SUBUNIT ALPHA"/>
    <property type="match status" value="1"/>
</dbReference>
<keyword evidence="6" id="KW-1185">Reference proteome</keyword>
<dbReference type="PANTHER" id="PTHR43600">
    <property type="entry name" value="COENZYME F420 HYDROGENASE, SUBUNIT ALPHA"/>
    <property type="match status" value="1"/>
</dbReference>
<comment type="similarity">
    <text evidence="4">Belongs to the [NiFe]/[NiFeSe] hydrogenase large subunit family.</text>
</comment>
<evidence type="ECO:0000256" key="2">
    <source>
        <dbReference type="NCBIfam" id="TIGR03295"/>
    </source>
</evidence>
<name>A0A9Q4KTM8_9EURY</name>
<evidence type="ECO:0000256" key="1">
    <source>
        <dbReference type="ARBA" id="ARBA00023002"/>
    </source>
</evidence>
<reference evidence="5" key="1">
    <citation type="submission" date="2022-01" db="EMBL/GenBank/DDBJ databases">
        <title>Draft genome of Methanogenium marinum DSM 15558.</title>
        <authorList>
            <person name="Chen S.-C."/>
            <person name="You Y.-T."/>
        </authorList>
    </citation>
    <scope>NUCLEOTIDE SEQUENCE</scope>
    <source>
        <strain evidence="5">DSM 15558</strain>
    </source>
</reference>
<comment type="caution">
    <text evidence="5">The sequence shown here is derived from an EMBL/GenBank/DDBJ whole genome shotgun (WGS) entry which is preliminary data.</text>
</comment>
<feature type="binding site" evidence="3">
    <location>
        <position position="436"/>
    </location>
    <ligand>
        <name>Fe cation</name>
        <dbReference type="ChEBI" id="CHEBI:24875"/>
    </ligand>
</feature>
<feature type="binding site" evidence="3">
    <location>
        <position position="66"/>
    </location>
    <ligand>
        <name>Ni(2+)</name>
        <dbReference type="ChEBI" id="CHEBI:49786"/>
    </ligand>
</feature>
<dbReference type="AlphaFoldDB" id="A0A9Q4KTM8"/>
<organism evidence="5 6">
    <name type="scientific">Methanogenium marinum</name>
    <dbReference type="NCBI Taxonomy" id="348610"/>
    <lineage>
        <taxon>Archaea</taxon>
        <taxon>Methanobacteriati</taxon>
        <taxon>Methanobacteriota</taxon>
        <taxon>Stenosarchaea group</taxon>
        <taxon>Methanomicrobia</taxon>
        <taxon>Methanomicrobiales</taxon>
        <taxon>Methanomicrobiaceae</taxon>
        <taxon>Methanogenium</taxon>
    </lineage>
</organism>
<dbReference type="GO" id="GO:0008901">
    <property type="term" value="F:ferredoxin hydrogenase activity"/>
    <property type="evidence" value="ECO:0007669"/>
    <property type="project" value="InterPro"/>
</dbReference>
<keyword evidence="3 4" id="KW-0479">Metal-binding</keyword>
<proteinExistence type="inferred from homology"/>
<dbReference type="Proteomes" id="UP001143747">
    <property type="component" value="Unassembled WGS sequence"/>
</dbReference>
<comment type="cofactor">
    <cofactor evidence="3">
        <name>Ni(2+)</name>
        <dbReference type="ChEBI" id="CHEBI:49786"/>
    </cofactor>
</comment>
<feature type="binding site" evidence="3">
    <location>
        <position position="433"/>
    </location>
    <ligand>
        <name>Ni(2+)</name>
        <dbReference type="ChEBI" id="CHEBI:49786"/>
    </ligand>
</feature>
<feature type="binding site" evidence="3">
    <location>
        <position position="44"/>
    </location>
    <ligand>
        <name>Mg(2+)</name>
        <dbReference type="ChEBI" id="CHEBI:18420"/>
    </ligand>
</feature>
<dbReference type="RefSeq" id="WP_274925219.1">
    <property type="nucleotide sequence ID" value="NZ_JAKELO010000002.1"/>
</dbReference>
<dbReference type="GO" id="GO:0016151">
    <property type="term" value="F:nickel cation binding"/>
    <property type="evidence" value="ECO:0007669"/>
    <property type="project" value="InterPro"/>
</dbReference>
<dbReference type="InterPro" id="IPR017682">
    <property type="entry name" value="Coenz_F420_hydrogenase_asu"/>
</dbReference>
<dbReference type="EMBL" id="JAKELO010000002">
    <property type="protein sequence ID" value="MDE4908597.1"/>
    <property type="molecule type" value="Genomic_DNA"/>
</dbReference>
<sequence>MSKVVEISPTTRHEGHTKLTMQVDDSGVVTRGDWLSLTPVRGIEKLAIGKSMHQAPKISSRVCGICPIAHTLAGTEAMEASIGCIIPDDAYLLRVVLQCANRVASHALHNILSLPDMYIPGTDTHINPFTPEEPVRSVALRIQKLREVSQTIGEIVGGEPIHPSNPRVGGMYKNISPRAQIKIQDLVKEAIPLARDHMDFMISVFKDWDDRPMASVAGGKEVEKTQKFGFHDQGYMASDTLYGSSSLDLDQKWYPERWTEVRPWDWYQGELEVSLEDPDYPIGGTTPVGTKVWPAMEACTGVPLYDGAPIETGPRARLAMFRNYDRKGAMGLQIARQMEYMDCLYGMQDAIEALDTNGKVLADEIPQGDGTLGWAANEAPRGTDVHLTKVKDGKVQWYSLLVPTTWNFPTVSRALEGAPWQLTEVIMRAYDPCVSCATHMMVVDDSKKVVAQKLFQ</sequence>
<dbReference type="NCBIfam" id="TIGR03295">
    <property type="entry name" value="frhA"/>
    <property type="match status" value="1"/>
</dbReference>
<keyword evidence="1 4" id="KW-0560">Oxidoreductase</keyword>
<gene>
    <name evidence="5" type="primary">frhA</name>
    <name evidence="5" type="ORF">L0665_08265</name>
</gene>
<dbReference type="InterPro" id="IPR001501">
    <property type="entry name" value="Ni-dep_hyd_lsu"/>
</dbReference>
<dbReference type="Gene3D" id="1.10.645.10">
    <property type="entry name" value="Cytochrome-c3 Hydrogenase, chain B"/>
    <property type="match status" value="1"/>
</dbReference>
<keyword evidence="3" id="KW-0460">Magnesium</keyword>
<feature type="binding site" evidence="3">
    <location>
        <position position="439"/>
    </location>
    <ligand>
        <name>Mg(2+)</name>
        <dbReference type="ChEBI" id="CHEBI:18420"/>
    </ligand>
</feature>
<protein>
    <recommendedName>
        <fullName evidence="2">Coenzyme F420 hydrogenase subunit alpha</fullName>
        <ecNumber evidence="2">1.12.98.1</ecNumber>
    </recommendedName>
</protein>
<evidence type="ECO:0000313" key="5">
    <source>
        <dbReference type="EMBL" id="MDE4908597.1"/>
    </source>
</evidence>
<comment type="cofactor">
    <cofactor evidence="3">
        <name>Fe cation</name>
        <dbReference type="ChEBI" id="CHEBI:24875"/>
    </cofactor>
</comment>
<evidence type="ECO:0000256" key="4">
    <source>
        <dbReference type="RuleBase" id="RU003896"/>
    </source>
</evidence>
<accession>A0A9Q4KTM8</accession>
<dbReference type="GO" id="GO:0051536">
    <property type="term" value="F:iron-sulfur cluster binding"/>
    <property type="evidence" value="ECO:0007669"/>
    <property type="project" value="InterPro"/>
</dbReference>
<dbReference type="GO" id="GO:0050454">
    <property type="term" value="F:coenzyme F420 hydrogenase activity"/>
    <property type="evidence" value="ECO:0007669"/>
    <property type="project" value="UniProtKB-EC"/>
</dbReference>
<feature type="binding site" evidence="3">
    <location>
        <position position="63"/>
    </location>
    <ligand>
        <name>Ni(2+)</name>
        <dbReference type="ChEBI" id="CHEBI:49786"/>
    </ligand>
</feature>
<dbReference type="SUPFAM" id="SSF56762">
    <property type="entry name" value="HydB/Nqo4-like"/>
    <property type="match status" value="1"/>
</dbReference>
<dbReference type="EC" id="1.12.98.1" evidence="2"/>
<keyword evidence="3 4" id="KW-0533">Nickel</keyword>
<keyword evidence="3" id="KW-0408">Iron</keyword>
<dbReference type="InterPro" id="IPR018194">
    <property type="entry name" value="Ni-dep_hyd_lsu_Ni_BS"/>
</dbReference>
<dbReference type="GO" id="GO:0050660">
    <property type="term" value="F:flavin adenine dinucleotide binding"/>
    <property type="evidence" value="ECO:0007669"/>
    <property type="project" value="InterPro"/>
</dbReference>
<feature type="binding site" evidence="3">
    <location>
        <position position="66"/>
    </location>
    <ligand>
        <name>Fe cation</name>
        <dbReference type="ChEBI" id="CHEBI:24875"/>
    </ligand>
</feature>
<dbReference type="PROSITE" id="PS00508">
    <property type="entry name" value="NI_HGENASE_L_2"/>
    <property type="match status" value="1"/>
</dbReference>
<dbReference type="InterPro" id="IPR029014">
    <property type="entry name" value="NiFe-Hase_large"/>
</dbReference>